<name>A0A917WRQ2_9BACI</name>
<dbReference type="PANTHER" id="PTHR22550:SF5">
    <property type="entry name" value="LEUCINE ZIPPER PROTEIN 4"/>
    <property type="match status" value="1"/>
</dbReference>
<dbReference type="Proteomes" id="UP000618460">
    <property type="component" value="Unassembled WGS sequence"/>
</dbReference>
<accession>A0A917WRQ2</accession>
<dbReference type="GO" id="GO:0005886">
    <property type="term" value="C:plasma membrane"/>
    <property type="evidence" value="ECO:0007669"/>
    <property type="project" value="UniProtKB-SubCell"/>
</dbReference>
<dbReference type="OrthoDB" id="1726708at2"/>
<evidence type="ECO:0000256" key="4">
    <source>
        <dbReference type="PIRNR" id="PIRNR005690"/>
    </source>
</evidence>
<evidence type="ECO:0000313" key="7">
    <source>
        <dbReference type="Proteomes" id="UP000618460"/>
    </source>
</evidence>
<feature type="transmembrane region" description="Helical" evidence="5">
    <location>
        <begin position="317"/>
        <end position="338"/>
    </location>
</feature>
<protein>
    <submittedName>
        <fullName evidence="6">Spore germination protein</fullName>
    </submittedName>
</protein>
<sequence length="445" mass="49816">MLKNTRIENKISLKKLLKDTLKDNNDSKFQTLNLNNSKVELIYIKTLCDTTKIQELLIKSFFELENVDKFEAYVKSLEGFTVYKNDRDIVNKLYDGHVVIYTATNVLLIQVRNYENLGVLQATTESTIQGPQSALSEDLIINLNLIRHRYHKTSLMNESLNPVGTTNQIKIEILYDQSIVDNNLVKKVKEKISTIDKDVIQGVGEVQNEIKKGKALFPTYMVTERPDRIAYNLSKGKVIILLEGSPFALIVPAVFFDFMSSMEDLYQTFWISKFLIILRYIGLFISISLPALYVAITAFNPELFRVQLALSIAGSRIAVPYPAYLEVLFMLVIMEMLIESSIRLPKTIGPTATTVGGLILGQASTDAGLVSNIMIIIVAAVAISNFVIPLNEMGSAIRVLKYILLLVATSFGTIGVVVGLLGILLYLIHLDSFDEPFLRITGSEK</sequence>
<feature type="transmembrane region" description="Helical" evidence="5">
    <location>
        <begin position="402"/>
        <end position="428"/>
    </location>
</feature>
<dbReference type="PIRSF" id="PIRSF005690">
    <property type="entry name" value="GerBA"/>
    <property type="match status" value="1"/>
</dbReference>
<evidence type="ECO:0000256" key="5">
    <source>
        <dbReference type="SAM" id="Phobius"/>
    </source>
</evidence>
<gene>
    <name evidence="6" type="primary">gerLA</name>
    <name evidence="6" type="ORF">GCM10011351_06990</name>
</gene>
<dbReference type="PANTHER" id="PTHR22550">
    <property type="entry name" value="SPORE GERMINATION PROTEIN"/>
    <property type="match status" value="1"/>
</dbReference>
<comment type="similarity">
    <text evidence="2 4">Belongs to the GerABKA family.</text>
</comment>
<evidence type="ECO:0000256" key="2">
    <source>
        <dbReference type="ARBA" id="ARBA00005278"/>
    </source>
</evidence>
<dbReference type="InterPro" id="IPR004995">
    <property type="entry name" value="Spore_Ger"/>
</dbReference>
<comment type="caution">
    <text evidence="6">The sequence shown here is derived from an EMBL/GenBank/DDBJ whole genome shotgun (WGS) entry which is preliminary data.</text>
</comment>
<reference evidence="6" key="2">
    <citation type="submission" date="2020-09" db="EMBL/GenBank/DDBJ databases">
        <authorList>
            <person name="Sun Q."/>
            <person name="Zhou Y."/>
        </authorList>
    </citation>
    <scope>NUCLEOTIDE SEQUENCE</scope>
    <source>
        <strain evidence="6">CGMCC 1.6333</strain>
    </source>
</reference>
<keyword evidence="5" id="KW-1133">Transmembrane helix</keyword>
<keyword evidence="7" id="KW-1185">Reference proteome</keyword>
<feature type="transmembrane region" description="Helical" evidence="5">
    <location>
        <begin position="369"/>
        <end position="390"/>
    </location>
</feature>
<keyword evidence="3 4" id="KW-0472">Membrane</keyword>
<comment type="subcellular location">
    <subcellularLocation>
        <location evidence="4">Cell membrane</location>
    </subcellularLocation>
    <subcellularLocation>
        <location evidence="1">Membrane</location>
        <topology evidence="1">Multi-pass membrane protein</topology>
    </subcellularLocation>
</comment>
<dbReference type="RefSeq" id="WP_117152347.1">
    <property type="nucleotide sequence ID" value="NZ_BMLG01000001.1"/>
</dbReference>
<dbReference type="GO" id="GO:0009847">
    <property type="term" value="P:spore germination"/>
    <property type="evidence" value="ECO:0007669"/>
    <property type="project" value="UniProtKB-UniRule"/>
</dbReference>
<dbReference type="EMBL" id="BMLG01000001">
    <property type="protein sequence ID" value="GGM23793.1"/>
    <property type="molecule type" value="Genomic_DNA"/>
</dbReference>
<feature type="transmembrane region" description="Helical" evidence="5">
    <location>
        <begin position="238"/>
        <end position="256"/>
    </location>
</feature>
<evidence type="ECO:0000313" key="6">
    <source>
        <dbReference type="EMBL" id="GGM23793.1"/>
    </source>
</evidence>
<feature type="transmembrane region" description="Helical" evidence="5">
    <location>
        <begin position="276"/>
        <end position="296"/>
    </location>
</feature>
<evidence type="ECO:0000256" key="3">
    <source>
        <dbReference type="ARBA" id="ARBA00023136"/>
    </source>
</evidence>
<dbReference type="InterPro" id="IPR050768">
    <property type="entry name" value="UPF0353/GerABKA_families"/>
</dbReference>
<dbReference type="AlphaFoldDB" id="A0A917WRQ2"/>
<organism evidence="6 7">
    <name type="scientific">Paraliobacillus quinghaiensis</name>
    <dbReference type="NCBI Taxonomy" id="470815"/>
    <lineage>
        <taxon>Bacteria</taxon>
        <taxon>Bacillati</taxon>
        <taxon>Bacillota</taxon>
        <taxon>Bacilli</taxon>
        <taxon>Bacillales</taxon>
        <taxon>Bacillaceae</taxon>
        <taxon>Paraliobacillus</taxon>
    </lineage>
</organism>
<dbReference type="Pfam" id="PF03323">
    <property type="entry name" value="GerA"/>
    <property type="match status" value="1"/>
</dbReference>
<reference evidence="6" key="1">
    <citation type="journal article" date="2014" name="Int. J. Syst. Evol. Microbiol.">
        <title>Complete genome sequence of Corynebacterium casei LMG S-19264T (=DSM 44701T), isolated from a smear-ripened cheese.</title>
        <authorList>
            <consortium name="US DOE Joint Genome Institute (JGI-PGF)"/>
            <person name="Walter F."/>
            <person name="Albersmeier A."/>
            <person name="Kalinowski J."/>
            <person name="Ruckert C."/>
        </authorList>
    </citation>
    <scope>NUCLEOTIDE SEQUENCE</scope>
    <source>
        <strain evidence="6">CGMCC 1.6333</strain>
    </source>
</reference>
<keyword evidence="5" id="KW-0812">Transmembrane</keyword>
<evidence type="ECO:0000256" key="1">
    <source>
        <dbReference type="ARBA" id="ARBA00004141"/>
    </source>
</evidence>
<proteinExistence type="inferred from homology"/>